<dbReference type="PROSITE" id="PS00012">
    <property type="entry name" value="PHOSPHOPANTETHEINE"/>
    <property type="match status" value="1"/>
</dbReference>
<dbReference type="NCBIfam" id="TIGR01733">
    <property type="entry name" value="AA-adenyl-dom"/>
    <property type="match status" value="1"/>
</dbReference>
<dbReference type="FunFam" id="1.10.1200.10:FF:000005">
    <property type="entry name" value="Nonribosomal peptide synthetase 1"/>
    <property type="match status" value="1"/>
</dbReference>
<name>A0A8J3JJA3_9ACTN</name>
<dbReference type="GO" id="GO:0044550">
    <property type="term" value="P:secondary metabolite biosynthetic process"/>
    <property type="evidence" value="ECO:0007669"/>
    <property type="project" value="UniProtKB-ARBA"/>
</dbReference>
<dbReference type="InterPro" id="IPR036736">
    <property type="entry name" value="ACP-like_sf"/>
</dbReference>
<dbReference type="SUPFAM" id="SSF52777">
    <property type="entry name" value="CoA-dependent acyltransferases"/>
    <property type="match status" value="4"/>
</dbReference>
<evidence type="ECO:0000313" key="9">
    <source>
        <dbReference type="Proteomes" id="UP000601223"/>
    </source>
</evidence>
<dbReference type="InterPro" id="IPR010071">
    <property type="entry name" value="AA_adenyl_dom"/>
</dbReference>
<dbReference type="Gene3D" id="1.10.1200.10">
    <property type="entry name" value="ACP-like"/>
    <property type="match status" value="1"/>
</dbReference>
<proteinExistence type="inferred from homology"/>
<dbReference type="Pfam" id="PF00550">
    <property type="entry name" value="PP-binding"/>
    <property type="match status" value="1"/>
</dbReference>
<evidence type="ECO:0000256" key="6">
    <source>
        <dbReference type="ARBA" id="ARBA00023194"/>
    </source>
</evidence>
<dbReference type="Pfam" id="PF00668">
    <property type="entry name" value="Condensation"/>
    <property type="match status" value="2"/>
</dbReference>
<gene>
    <name evidence="8" type="ORF">Cba03nite_71510</name>
</gene>
<keyword evidence="6" id="KW-0045">Antibiotic biosynthesis</keyword>
<dbReference type="InterPro" id="IPR023213">
    <property type="entry name" value="CAT-like_dom_sf"/>
</dbReference>
<keyword evidence="9" id="KW-1185">Reference proteome</keyword>
<dbReference type="GO" id="GO:0008610">
    <property type="term" value="P:lipid biosynthetic process"/>
    <property type="evidence" value="ECO:0007669"/>
    <property type="project" value="UniProtKB-ARBA"/>
</dbReference>
<dbReference type="Pfam" id="PF13193">
    <property type="entry name" value="AMP-binding_C"/>
    <property type="match status" value="1"/>
</dbReference>
<dbReference type="PANTHER" id="PTHR45527">
    <property type="entry name" value="NONRIBOSOMAL PEPTIDE SYNTHETASE"/>
    <property type="match status" value="1"/>
</dbReference>
<dbReference type="Gene3D" id="3.30.559.30">
    <property type="entry name" value="Nonribosomal peptide synthetase, condensation domain"/>
    <property type="match status" value="2"/>
</dbReference>
<dbReference type="Proteomes" id="UP000601223">
    <property type="component" value="Unassembled WGS sequence"/>
</dbReference>
<dbReference type="PANTHER" id="PTHR45527:SF1">
    <property type="entry name" value="FATTY ACID SYNTHASE"/>
    <property type="match status" value="1"/>
</dbReference>
<comment type="caution">
    <text evidence="8">The sequence shown here is derived from an EMBL/GenBank/DDBJ whole genome shotgun (WGS) entry which is preliminary data.</text>
</comment>
<reference evidence="8 9" key="1">
    <citation type="submission" date="2021-01" db="EMBL/GenBank/DDBJ databases">
        <title>Whole genome shotgun sequence of Catellatospora bangladeshensis NBRC 107357.</title>
        <authorList>
            <person name="Komaki H."/>
            <person name="Tamura T."/>
        </authorList>
    </citation>
    <scope>NUCLEOTIDE SEQUENCE [LARGE SCALE GENOMIC DNA]</scope>
    <source>
        <strain evidence="8 9">NBRC 107357</strain>
    </source>
</reference>
<dbReference type="InterPro" id="IPR006162">
    <property type="entry name" value="Ppantetheine_attach_site"/>
</dbReference>
<evidence type="ECO:0000256" key="2">
    <source>
        <dbReference type="ARBA" id="ARBA00006432"/>
    </source>
</evidence>
<dbReference type="Gene3D" id="3.40.50.12780">
    <property type="entry name" value="N-terminal domain of ligase-like"/>
    <property type="match status" value="1"/>
</dbReference>
<dbReference type="NCBIfam" id="TIGR01720">
    <property type="entry name" value="NRPS-para261"/>
    <property type="match status" value="1"/>
</dbReference>
<dbReference type="SUPFAM" id="SSF56801">
    <property type="entry name" value="Acetyl-CoA synthetase-like"/>
    <property type="match status" value="1"/>
</dbReference>
<dbReference type="Gene3D" id="3.30.300.30">
    <property type="match status" value="1"/>
</dbReference>
<sequence>MDTRAEGGGLPLLAGQHGLWFAQQLADAGRQYSVAQYTDIAGPLDRALMARAMAQVVTEVESLRLYFTEHDTTVRQHLADLSDWTLHDVDLSDRPDPEQAARQWMDEDLAAPVDLGRPPLGTGALLRLGPERHLWYQRVHHLAADGYSGLIIARRVGVIYSALVNGRPCPAPTMGTVAELLADEAAYRGSPRYEADRAYWAGLLDGAPEPVTLSTSSAAPTGQVFRTTGRLSDAATDALRAAARTAGVPWTTLVVAGLATYVHHLTGAAELTFALPVLARDNELLLRTPGMLSNVLPLRVSVRPEQPFAELARSVGAQMREALLHQRYRYEDIRRERGALEHDRGLFNIEINVMSFPFDVKFGPAASTFHNLTNGPVDGLAVHIYGLPDTGGLRIDFDGDLGLYTTAELAEHRRRFAVFLTALVGDPDRPVGRLDTIGAVEKARVLSTGAVPPRPLPEGTLVEQFERHAAQTPDAVAVVDAGATTTYAQLNDRAERLARALAARGAGPETFVATMLPRSTDMIATVLAVLKTGAAYVPVDPANPADRVAALLADIDPVAVVPGPGLDGDADPAGRPDPDGLAYAIFTSGSTGRPKGALVHHRGALNHLLAKVDDLGLTATDRIVANAPLTFDISVWQMLAALIVGGQVHVADEDAARDPMELFGLAAAHAVTILEVVPSLLRAALDAWDAGLPAVALPELRWLVVTGEALPADLCRRWFARYPQIPLMNAYGPTECSDDVTHAVLRDGDVADGGVVPIGRPVRNTRLYVLNPALRPLPAGVPGELYVGGTGVGRGYLGDTGRTAATFVADPFATAPGARMYRTGDHARWTPDGQLEFLGRRDHQVKIRGQRIELGEIEAALRAVPGVSDAVVVVREDRPGDRRLVAYLSRRDDAAVEPAAARAAAAAALPEHMVPAAFVVLDTLPLNTSGKVDRKALPRPDLGSGGGRAPRDERERLLCELAAAVLGVPSIGPEDSFFELGGDSIVAIQLVSRARAAGLQFTARDVFQGRTIAALAAAAVEAERTVAEPAAEGIGEVPLTPIVTGWLDAGGPLDAVHQAIVLEVPSGLRPDALTGALQQLLDTHHVLRSRFDVAARRWQIMPAGSVAAASLIRRVDTVDQLAVEDARDRLDVAAGVLLQAVWHDGDPGRLLLVVHHLAVDGVSWRVLAADLAAAAAGADLAPVPVSFRTYARRLVAADRTAELDAWRGIVADTAAAPLDPDKDVAGTAGRTTVRLTGATVDTLLTRLPALFHCGPDDVLLAALAPAAARWTGRGTVHLALEGHGRDDTDLDLSRTVGWFTAQYPVRLVPGSADWAEIAAGGPAAGRVLKTVKEQLRQVPGNGSGYGLLRDRLDAPRPGLAFNYLGRLDAGTGHHGWRLLPGHELTHAAHPGQPLGHAIEIDAHVRDTPDGPQLVAEWVWASRIHGQDVTELAELWAQALHGLAAHADDPGAGGLTPSDLDLVAIDQSELDDLEALLVDERGL</sequence>
<dbReference type="GO" id="GO:0031177">
    <property type="term" value="F:phosphopantetheine binding"/>
    <property type="evidence" value="ECO:0007669"/>
    <property type="project" value="InterPro"/>
</dbReference>
<keyword evidence="5" id="KW-0677">Repeat</keyword>
<accession>A0A8J3JJA3</accession>
<dbReference type="InterPro" id="IPR025110">
    <property type="entry name" value="AMP-bd_C"/>
</dbReference>
<dbReference type="InterPro" id="IPR001242">
    <property type="entry name" value="Condensation_dom"/>
</dbReference>
<comment type="cofactor">
    <cofactor evidence="1">
        <name>pantetheine 4'-phosphate</name>
        <dbReference type="ChEBI" id="CHEBI:47942"/>
    </cofactor>
</comment>
<dbReference type="EMBL" id="BONF01000053">
    <property type="protein sequence ID" value="GIF85802.1"/>
    <property type="molecule type" value="Genomic_DNA"/>
</dbReference>
<dbReference type="InterPro" id="IPR009081">
    <property type="entry name" value="PP-bd_ACP"/>
</dbReference>
<dbReference type="PROSITE" id="PS50075">
    <property type="entry name" value="CARRIER"/>
    <property type="match status" value="1"/>
</dbReference>
<dbReference type="InterPro" id="IPR020806">
    <property type="entry name" value="PKS_PP-bd"/>
</dbReference>
<dbReference type="InterPro" id="IPR042099">
    <property type="entry name" value="ANL_N_sf"/>
</dbReference>
<organism evidence="8 9">
    <name type="scientific">Catellatospora bangladeshensis</name>
    <dbReference type="NCBI Taxonomy" id="310355"/>
    <lineage>
        <taxon>Bacteria</taxon>
        <taxon>Bacillati</taxon>
        <taxon>Actinomycetota</taxon>
        <taxon>Actinomycetes</taxon>
        <taxon>Micromonosporales</taxon>
        <taxon>Micromonosporaceae</taxon>
        <taxon>Catellatospora</taxon>
    </lineage>
</organism>
<protein>
    <recommendedName>
        <fullName evidence="7">Carrier domain-containing protein</fullName>
    </recommendedName>
</protein>
<evidence type="ECO:0000313" key="8">
    <source>
        <dbReference type="EMBL" id="GIF85802.1"/>
    </source>
</evidence>
<feature type="domain" description="Carrier" evidence="7">
    <location>
        <begin position="949"/>
        <end position="1023"/>
    </location>
</feature>
<keyword evidence="3" id="KW-0596">Phosphopantetheine</keyword>
<dbReference type="FunFam" id="3.30.300.30:FF:000010">
    <property type="entry name" value="Enterobactin synthetase component F"/>
    <property type="match status" value="1"/>
</dbReference>
<dbReference type="SUPFAM" id="SSF47336">
    <property type="entry name" value="ACP-like"/>
    <property type="match status" value="1"/>
</dbReference>
<dbReference type="InterPro" id="IPR010060">
    <property type="entry name" value="NRPS_synth"/>
</dbReference>
<dbReference type="Gene3D" id="3.30.559.10">
    <property type="entry name" value="Chloramphenicol acetyltransferase-like domain"/>
    <property type="match status" value="2"/>
</dbReference>
<dbReference type="Pfam" id="PF00501">
    <property type="entry name" value="AMP-binding"/>
    <property type="match status" value="1"/>
</dbReference>
<dbReference type="FunFam" id="3.40.50.12780:FF:000012">
    <property type="entry name" value="Non-ribosomal peptide synthetase"/>
    <property type="match status" value="1"/>
</dbReference>
<dbReference type="GO" id="GO:0005737">
    <property type="term" value="C:cytoplasm"/>
    <property type="evidence" value="ECO:0007669"/>
    <property type="project" value="TreeGrafter"/>
</dbReference>
<comment type="similarity">
    <text evidence="2">Belongs to the ATP-dependent AMP-binding enzyme family.</text>
</comment>
<dbReference type="GO" id="GO:0017000">
    <property type="term" value="P:antibiotic biosynthetic process"/>
    <property type="evidence" value="ECO:0007669"/>
    <property type="project" value="UniProtKB-KW"/>
</dbReference>
<evidence type="ECO:0000259" key="7">
    <source>
        <dbReference type="PROSITE" id="PS50075"/>
    </source>
</evidence>
<dbReference type="InterPro" id="IPR000873">
    <property type="entry name" value="AMP-dep_synth/lig_dom"/>
</dbReference>
<dbReference type="FunFam" id="2.30.38.10:FF:000001">
    <property type="entry name" value="Non-ribosomal peptide synthetase PvdI"/>
    <property type="match status" value="1"/>
</dbReference>
<dbReference type="GO" id="GO:0003824">
    <property type="term" value="F:catalytic activity"/>
    <property type="evidence" value="ECO:0007669"/>
    <property type="project" value="InterPro"/>
</dbReference>
<dbReference type="RefSeq" id="WP_203756229.1">
    <property type="nucleotide sequence ID" value="NZ_BONF01000053.1"/>
</dbReference>
<evidence type="ECO:0000256" key="1">
    <source>
        <dbReference type="ARBA" id="ARBA00001957"/>
    </source>
</evidence>
<evidence type="ECO:0000256" key="3">
    <source>
        <dbReference type="ARBA" id="ARBA00022450"/>
    </source>
</evidence>
<dbReference type="SMART" id="SM00823">
    <property type="entry name" value="PKS_PP"/>
    <property type="match status" value="1"/>
</dbReference>
<dbReference type="GO" id="GO:0043041">
    <property type="term" value="P:amino acid activation for nonribosomal peptide biosynthetic process"/>
    <property type="evidence" value="ECO:0007669"/>
    <property type="project" value="TreeGrafter"/>
</dbReference>
<dbReference type="InterPro" id="IPR045851">
    <property type="entry name" value="AMP-bd_C_sf"/>
</dbReference>
<evidence type="ECO:0000256" key="5">
    <source>
        <dbReference type="ARBA" id="ARBA00022737"/>
    </source>
</evidence>
<evidence type="ECO:0000256" key="4">
    <source>
        <dbReference type="ARBA" id="ARBA00022553"/>
    </source>
</evidence>
<keyword evidence="4" id="KW-0597">Phosphoprotein</keyword>
<dbReference type="CDD" id="cd05930">
    <property type="entry name" value="A_NRPS"/>
    <property type="match status" value="1"/>
</dbReference>